<gene>
    <name evidence="5" type="ORF">B2J93_1920</name>
</gene>
<dbReference type="InterPro" id="IPR027417">
    <property type="entry name" value="P-loop_NTPase"/>
</dbReference>
<keyword evidence="1" id="KW-0547">Nucleotide-binding</keyword>
<dbReference type="InterPro" id="IPR003130">
    <property type="entry name" value="GED"/>
</dbReference>
<evidence type="ECO:0000259" key="4">
    <source>
        <dbReference type="PROSITE" id="PS51388"/>
    </source>
</evidence>
<dbReference type="EMBL" id="MZNU01000369">
    <property type="protein sequence ID" value="OWO99122.1"/>
    <property type="molecule type" value="Genomic_DNA"/>
</dbReference>
<organism evidence="5 6">
    <name type="scientific">Diplocarpon coronariae</name>
    <dbReference type="NCBI Taxonomy" id="2795749"/>
    <lineage>
        <taxon>Eukaryota</taxon>
        <taxon>Fungi</taxon>
        <taxon>Dikarya</taxon>
        <taxon>Ascomycota</taxon>
        <taxon>Pezizomycotina</taxon>
        <taxon>Leotiomycetes</taxon>
        <taxon>Helotiales</taxon>
        <taxon>Drepanopezizaceae</taxon>
        <taxon>Diplocarpon</taxon>
    </lineage>
</organism>
<dbReference type="GO" id="GO:0005874">
    <property type="term" value="C:microtubule"/>
    <property type="evidence" value="ECO:0007669"/>
    <property type="project" value="TreeGrafter"/>
</dbReference>
<dbReference type="InterPro" id="IPR045063">
    <property type="entry name" value="Dynamin_N"/>
</dbReference>
<evidence type="ECO:0000256" key="1">
    <source>
        <dbReference type="ARBA" id="ARBA00022741"/>
    </source>
</evidence>
<dbReference type="OrthoDB" id="5061070at2759"/>
<evidence type="ECO:0000256" key="2">
    <source>
        <dbReference type="ARBA" id="ARBA00023134"/>
    </source>
</evidence>
<dbReference type="GO" id="GO:0031623">
    <property type="term" value="P:receptor internalization"/>
    <property type="evidence" value="ECO:0007669"/>
    <property type="project" value="TreeGrafter"/>
</dbReference>
<evidence type="ECO:0000313" key="5">
    <source>
        <dbReference type="EMBL" id="OWO99122.1"/>
    </source>
</evidence>
<feature type="compositionally biased region" description="Basic and acidic residues" evidence="3">
    <location>
        <begin position="906"/>
        <end position="916"/>
    </location>
</feature>
<proteinExistence type="predicted"/>
<dbReference type="SMART" id="SM00053">
    <property type="entry name" value="DYNc"/>
    <property type="match status" value="1"/>
</dbReference>
<dbReference type="PANTHER" id="PTHR11566:SF131">
    <property type="entry name" value="GTPASE, PUTATIVE (AFU_ORTHOLOGUE AFUA_6G07630)-RELATED"/>
    <property type="match status" value="1"/>
</dbReference>
<dbReference type="PROSITE" id="PS51388">
    <property type="entry name" value="GED"/>
    <property type="match status" value="1"/>
</dbReference>
<evidence type="ECO:0000256" key="3">
    <source>
        <dbReference type="SAM" id="MobiDB-lite"/>
    </source>
</evidence>
<sequence>MASGAGRRTGTVKSEFEAILGLKRPASSVKASRTQTPHVKIKPLPESIDLTQSNDLEDPSSFESKQASGPRPLGYCVQTRAMADPPPPQGLEFVGKKVKILVDAIDDLRKFHLEQVVGLPELVLVGDQSAGKSSLMSALTEVQLPKDQGICTKCPANIKTSPADEWSCSVSLQQDYCYQHPRGGVVSEHAVTKNNPFPPWKPQESVVKEFKTITNPSELGDLVKWAQIAILNHNDEYTDFIPGSGARAKGDYDLEKEGTLAKFSPNVISIGISGPGLSALSFYDLPGVFSISSNEDEEYLPKVIENLAIKYIKRPNALIIWTLAMKTDPNNSHTGKVIRTCKAIGRCVGVLTNPDHVSTRHIEYEKILQGKSHVVKHGYFVTRQPGENSQIDENHYHALARQSEMEFFNTDPLWTTQWARFRNRCGTTAIQQFLSTELARQIMASIPSIKEKIGDQLRNVVQQLNECPPLPDTDIRNTIMRKLCEFSNDVRSIMYGESVHRDSNSDLDFQSEWSTLADQFRDLVCHIKPTVVIAQESDRIAHEVIEIASDDDDVFSKVNTPANRKRPGLFSELPTAQRHKHNSGNVTPVKAENAWMQPPPSPFRPGNNDKNPFRNSPFEALAGLGKGSMDLASVRASITKHQMGLPGIVSPQTYNELCLKSVSPWGRVLDVFMAETFSIVEKQLAETLHLYLGVYEQTALYRAAQKHLQSFIEKHKSEQRRFLGELHDLETFKSYTVNKASMGDQEAKELQCLTLARKLKRSRLFVERQMRIDKKMRLPVDMPMEEKDRKIRERVAAVKDDQLPKDPFDSEVRVASYVRAYYMTAGLRFVDTVCLSIKCSLFRKIRDNVTFHLETELGILAARDGEEICRDLMEEDDTVDKRRKNLRKEKERLDGFTSRLEALEKQIEKTDDENSHRATAACEEHDEGSARSRRPSGVSSNSDTEMGEVGLAGEEYRSDDI</sequence>
<keyword evidence="6" id="KW-1185">Reference proteome</keyword>
<dbReference type="GO" id="GO:0005525">
    <property type="term" value="F:GTP binding"/>
    <property type="evidence" value="ECO:0007669"/>
    <property type="project" value="InterPro"/>
</dbReference>
<evidence type="ECO:0000313" key="6">
    <source>
        <dbReference type="Proteomes" id="UP000242519"/>
    </source>
</evidence>
<keyword evidence="2" id="KW-0342">GTP-binding</keyword>
<comment type="caution">
    <text evidence="5">The sequence shown here is derived from an EMBL/GenBank/DDBJ whole genome shotgun (WGS) entry which is preliminary data.</text>
</comment>
<dbReference type="GO" id="GO:0008017">
    <property type="term" value="F:microtubule binding"/>
    <property type="evidence" value="ECO:0007669"/>
    <property type="project" value="TreeGrafter"/>
</dbReference>
<dbReference type="Proteomes" id="UP000242519">
    <property type="component" value="Unassembled WGS sequence"/>
</dbReference>
<dbReference type="GO" id="GO:0005886">
    <property type="term" value="C:plasma membrane"/>
    <property type="evidence" value="ECO:0007669"/>
    <property type="project" value="TreeGrafter"/>
</dbReference>
<dbReference type="AlphaFoldDB" id="A0A218YW81"/>
<dbReference type="Pfam" id="PF00350">
    <property type="entry name" value="Dynamin_N"/>
    <property type="match status" value="1"/>
</dbReference>
<dbReference type="InterPro" id="IPR022812">
    <property type="entry name" value="Dynamin"/>
</dbReference>
<dbReference type="Gene3D" id="1.20.120.1240">
    <property type="entry name" value="Dynamin, middle domain"/>
    <property type="match status" value="1"/>
</dbReference>
<dbReference type="InterPro" id="IPR000375">
    <property type="entry name" value="Dynamin_stalk"/>
</dbReference>
<dbReference type="PRINTS" id="PR00195">
    <property type="entry name" value="DYNAMIN"/>
</dbReference>
<dbReference type="Pfam" id="PF01031">
    <property type="entry name" value="Dynamin_M"/>
    <property type="match status" value="1"/>
</dbReference>
<protein>
    <recommendedName>
        <fullName evidence="4">GED domain-containing protein</fullName>
    </recommendedName>
</protein>
<dbReference type="SUPFAM" id="SSF52540">
    <property type="entry name" value="P-loop containing nucleoside triphosphate hydrolases"/>
    <property type="match status" value="1"/>
</dbReference>
<dbReference type="STRING" id="503106.A0A218YW81"/>
<dbReference type="Gene3D" id="3.40.50.300">
    <property type="entry name" value="P-loop containing nucleotide triphosphate hydrolases"/>
    <property type="match status" value="1"/>
</dbReference>
<feature type="region of interest" description="Disordered" evidence="3">
    <location>
        <begin position="26"/>
        <end position="71"/>
    </location>
</feature>
<feature type="region of interest" description="Disordered" evidence="3">
    <location>
        <begin position="906"/>
        <end position="961"/>
    </location>
</feature>
<dbReference type="Pfam" id="PF02212">
    <property type="entry name" value="GED"/>
    <property type="match status" value="1"/>
</dbReference>
<feature type="domain" description="GED" evidence="4">
    <location>
        <begin position="811"/>
        <end position="908"/>
    </location>
</feature>
<dbReference type="GO" id="GO:0005737">
    <property type="term" value="C:cytoplasm"/>
    <property type="evidence" value="ECO:0007669"/>
    <property type="project" value="TreeGrafter"/>
</dbReference>
<dbReference type="InterPro" id="IPR020850">
    <property type="entry name" value="GED_dom"/>
</dbReference>
<accession>A0A218YW81</accession>
<reference evidence="5 6" key="1">
    <citation type="submission" date="2017-04" db="EMBL/GenBank/DDBJ databases">
        <title>Draft genome sequence of Marssonina coronaria NL1: causal agent of apple blotch.</title>
        <authorList>
            <person name="Cheng Q."/>
        </authorList>
    </citation>
    <scope>NUCLEOTIDE SEQUENCE [LARGE SCALE GENOMIC DNA]</scope>
    <source>
        <strain evidence="5 6">NL1</strain>
    </source>
</reference>
<dbReference type="GO" id="GO:0003924">
    <property type="term" value="F:GTPase activity"/>
    <property type="evidence" value="ECO:0007669"/>
    <property type="project" value="InterPro"/>
</dbReference>
<dbReference type="PANTHER" id="PTHR11566">
    <property type="entry name" value="DYNAMIN"/>
    <property type="match status" value="1"/>
</dbReference>
<dbReference type="InterPro" id="IPR001401">
    <property type="entry name" value="Dynamin_GTPase"/>
</dbReference>
<dbReference type="InParanoid" id="A0A218YW81"/>
<name>A0A218YW81_9HELO</name>